<feature type="compositionally biased region" description="Polar residues" evidence="1">
    <location>
        <begin position="27"/>
        <end position="52"/>
    </location>
</feature>
<evidence type="ECO:0000256" key="1">
    <source>
        <dbReference type="SAM" id="MobiDB-lite"/>
    </source>
</evidence>
<dbReference type="AlphaFoldDB" id="A0A1A9ZQA3"/>
<protein>
    <submittedName>
        <fullName evidence="2">Uncharacterized protein</fullName>
    </submittedName>
</protein>
<dbReference type="EnsemblMetazoa" id="GPAI021751-RA">
    <property type="protein sequence ID" value="GPAI021751-PA"/>
    <property type="gene ID" value="GPAI021751"/>
</dbReference>
<name>A0A1A9ZQA3_GLOPL</name>
<reference evidence="2" key="2">
    <citation type="submission" date="2020-05" db="UniProtKB">
        <authorList>
            <consortium name="EnsemblMetazoa"/>
        </authorList>
    </citation>
    <scope>IDENTIFICATION</scope>
    <source>
        <strain evidence="2">IAEA</strain>
    </source>
</reference>
<accession>A0A1A9ZQA3</accession>
<dbReference type="VEuPathDB" id="VectorBase:GPAI021751"/>
<sequence length="338" mass="38378">MEPISSHQTHQAPNVIAAKFPPKSRTDNINSRESASTALLTRKAPTNVTQKGDCQMTRGSVEHHRKQLEKCHYSQLSLDDTTKLITQLNKVFLKRLRETDQKVPDNMKLKLITYRDWVKMLLKLNQLLITKIEKLDFEIAKQLKCAQQRSADCCRSESREYWKCRRDIASLIKVIQNVYYDNNWDTEGLSFKTMSTSQIFGNIEKSVQNIGSTTETVDCNIKVLTTELGAKREEVEILGKKISLMEDKLQHVQEEIELKDEIIKNLDSTDVTVLKSNIRSFLSQILKFLSTKHASINGDIVCGNVSIVVDLMGDMNDCWINADGDGGGGGAWWQPCPK</sequence>
<proteinExistence type="predicted"/>
<dbReference type="STRING" id="7398.A0A1A9ZQA3"/>
<dbReference type="Proteomes" id="UP000092445">
    <property type="component" value="Unassembled WGS sequence"/>
</dbReference>
<evidence type="ECO:0000313" key="3">
    <source>
        <dbReference type="Proteomes" id="UP000092445"/>
    </source>
</evidence>
<evidence type="ECO:0000313" key="2">
    <source>
        <dbReference type="EnsemblMetazoa" id="GPAI021751-PA"/>
    </source>
</evidence>
<organism evidence="2 3">
    <name type="scientific">Glossina pallidipes</name>
    <name type="common">Tsetse fly</name>
    <dbReference type="NCBI Taxonomy" id="7398"/>
    <lineage>
        <taxon>Eukaryota</taxon>
        <taxon>Metazoa</taxon>
        <taxon>Ecdysozoa</taxon>
        <taxon>Arthropoda</taxon>
        <taxon>Hexapoda</taxon>
        <taxon>Insecta</taxon>
        <taxon>Pterygota</taxon>
        <taxon>Neoptera</taxon>
        <taxon>Endopterygota</taxon>
        <taxon>Diptera</taxon>
        <taxon>Brachycera</taxon>
        <taxon>Muscomorpha</taxon>
        <taxon>Hippoboscoidea</taxon>
        <taxon>Glossinidae</taxon>
        <taxon>Glossina</taxon>
    </lineage>
</organism>
<feature type="region of interest" description="Disordered" evidence="1">
    <location>
        <begin position="21"/>
        <end position="54"/>
    </location>
</feature>
<keyword evidence="3" id="KW-1185">Reference proteome</keyword>
<reference evidence="3" key="1">
    <citation type="submission" date="2014-03" db="EMBL/GenBank/DDBJ databases">
        <authorList>
            <person name="Aksoy S."/>
            <person name="Warren W."/>
            <person name="Wilson R.K."/>
        </authorList>
    </citation>
    <scope>NUCLEOTIDE SEQUENCE [LARGE SCALE GENOMIC DNA]</scope>
    <source>
        <strain evidence="3">IAEA</strain>
    </source>
</reference>